<evidence type="ECO:0000313" key="3">
    <source>
        <dbReference type="EMBL" id="WQQ28169.1"/>
    </source>
</evidence>
<sequence>MTIPDYRWGREGSLLSRVGTSVASTRPGSWTIRKLMPLDRRLLLRTRGRRTLLGPIGAPTLVLETIGRKSGEPRLSPLLFARDGDSVIVVGSNFGQEHHPAWTGNLLAHPRAQVIAGGAEIPVVAELLTGAEAEAGWQKMVDLTSVYATYKTRTDREIRVFRLTPTS</sequence>
<dbReference type="RefSeq" id="WP_322938328.1">
    <property type="nucleotide sequence ID" value="NZ_CP141059.1"/>
</dbReference>
<proteinExistence type="inferred from homology"/>
<dbReference type="PANTHER" id="PTHR39428:SF3">
    <property type="entry name" value="DEAZAFLAVIN-DEPENDENT NITROREDUCTASE"/>
    <property type="match status" value="1"/>
</dbReference>
<gene>
    <name evidence="3" type="ORF">SHK19_08035</name>
</gene>
<comment type="catalytic activity">
    <reaction evidence="2">
        <text>oxidized coenzyme F420-(gamma-L-Glu)(n) + a quinol + H(+) = reduced coenzyme F420-(gamma-L-Glu)(n) + a quinone</text>
        <dbReference type="Rhea" id="RHEA:39663"/>
        <dbReference type="Rhea" id="RHEA-COMP:12939"/>
        <dbReference type="Rhea" id="RHEA-COMP:14378"/>
        <dbReference type="ChEBI" id="CHEBI:15378"/>
        <dbReference type="ChEBI" id="CHEBI:24646"/>
        <dbReference type="ChEBI" id="CHEBI:132124"/>
        <dbReference type="ChEBI" id="CHEBI:133980"/>
        <dbReference type="ChEBI" id="CHEBI:139511"/>
    </reaction>
</comment>
<dbReference type="EMBL" id="CP141059">
    <property type="protein sequence ID" value="WQQ28169.1"/>
    <property type="molecule type" value="Genomic_DNA"/>
</dbReference>
<name>A0ABZ0ZWF6_9ACTN</name>
<dbReference type="InterPro" id="IPR004378">
    <property type="entry name" value="F420H2_quin_Rdtase"/>
</dbReference>
<accession>A0ABZ0ZWF6</accession>
<organism evidence="3 4">
    <name type="scientific">Nocardioides bizhenqiangii</name>
    <dbReference type="NCBI Taxonomy" id="3095076"/>
    <lineage>
        <taxon>Bacteria</taxon>
        <taxon>Bacillati</taxon>
        <taxon>Actinomycetota</taxon>
        <taxon>Actinomycetes</taxon>
        <taxon>Propionibacteriales</taxon>
        <taxon>Nocardioidaceae</taxon>
        <taxon>Nocardioides</taxon>
    </lineage>
</organism>
<protein>
    <submittedName>
        <fullName evidence="3">Nitroreductase family deazaflavin-dependent oxidoreductase</fullName>
    </submittedName>
</protein>
<dbReference type="Proteomes" id="UP001327225">
    <property type="component" value="Chromosome"/>
</dbReference>
<dbReference type="Pfam" id="PF04075">
    <property type="entry name" value="F420H2_quin_red"/>
    <property type="match status" value="1"/>
</dbReference>
<keyword evidence="4" id="KW-1185">Reference proteome</keyword>
<evidence type="ECO:0000256" key="1">
    <source>
        <dbReference type="ARBA" id="ARBA00008710"/>
    </source>
</evidence>
<reference evidence="4" key="1">
    <citation type="submission" date="2023-12" db="EMBL/GenBank/DDBJ databases">
        <title>Novel species in genus Nocardioides.</title>
        <authorList>
            <person name="Zhou H."/>
        </authorList>
    </citation>
    <scope>NUCLEOTIDE SEQUENCE [LARGE SCALE GENOMIC DNA]</scope>
    <source>
        <strain evidence="4">HM61</strain>
    </source>
</reference>
<evidence type="ECO:0000256" key="2">
    <source>
        <dbReference type="ARBA" id="ARBA00049106"/>
    </source>
</evidence>
<dbReference type="Gene3D" id="2.30.110.10">
    <property type="entry name" value="Electron Transport, Fmn-binding Protein, Chain A"/>
    <property type="match status" value="1"/>
</dbReference>
<dbReference type="SUPFAM" id="SSF50475">
    <property type="entry name" value="FMN-binding split barrel"/>
    <property type="match status" value="1"/>
</dbReference>
<dbReference type="PANTHER" id="PTHR39428">
    <property type="entry name" value="F420H(2)-DEPENDENT QUINONE REDUCTASE RV1261C"/>
    <property type="match status" value="1"/>
</dbReference>
<dbReference type="InterPro" id="IPR012349">
    <property type="entry name" value="Split_barrel_FMN-bd"/>
</dbReference>
<dbReference type="NCBIfam" id="TIGR00026">
    <property type="entry name" value="hi_GC_TIGR00026"/>
    <property type="match status" value="1"/>
</dbReference>
<evidence type="ECO:0000313" key="4">
    <source>
        <dbReference type="Proteomes" id="UP001327225"/>
    </source>
</evidence>
<comment type="similarity">
    <text evidence="1">Belongs to the F420H(2)-dependent quinone reductase family.</text>
</comment>